<dbReference type="GO" id="GO:0005829">
    <property type="term" value="C:cytosol"/>
    <property type="evidence" value="ECO:0007669"/>
    <property type="project" value="TreeGrafter"/>
</dbReference>
<dbReference type="InterPro" id="IPR010982">
    <property type="entry name" value="Lambda_DNA-bd_dom_sf"/>
</dbReference>
<dbReference type="GO" id="GO:0003677">
    <property type="term" value="F:DNA binding"/>
    <property type="evidence" value="ECO:0007669"/>
    <property type="project" value="UniProtKB-KW"/>
</dbReference>
<dbReference type="Gene3D" id="1.10.260.40">
    <property type="entry name" value="lambda repressor-like DNA-binding domains"/>
    <property type="match status" value="1"/>
</dbReference>
<dbReference type="CDD" id="cd00093">
    <property type="entry name" value="HTH_XRE"/>
    <property type="match status" value="1"/>
</dbReference>
<dbReference type="AlphaFoldDB" id="A0A1N7NU59"/>
<accession>A0A1N7NU59</accession>
<dbReference type="PANTHER" id="PTHR46797">
    <property type="entry name" value="HTH-TYPE TRANSCRIPTIONAL REGULATOR"/>
    <property type="match status" value="1"/>
</dbReference>
<dbReference type="Proteomes" id="UP000185839">
    <property type="component" value="Unassembled WGS sequence"/>
</dbReference>
<evidence type="ECO:0000313" key="4">
    <source>
        <dbReference type="Proteomes" id="UP000185839"/>
    </source>
</evidence>
<name>A0A1N7NU59_9FLAO</name>
<dbReference type="GO" id="GO:0003700">
    <property type="term" value="F:DNA-binding transcription factor activity"/>
    <property type="evidence" value="ECO:0007669"/>
    <property type="project" value="TreeGrafter"/>
</dbReference>
<dbReference type="PANTHER" id="PTHR46797:SF1">
    <property type="entry name" value="METHYLPHOSPHONATE SYNTHASE"/>
    <property type="match status" value="1"/>
</dbReference>
<dbReference type="RefSeq" id="WP_076388438.1">
    <property type="nucleotide sequence ID" value="NZ_FTOI01000017.1"/>
</dbReference>
<feature type="domain" description="HTH cro/C1-type" evidence="2">
    <location>
        <begin position="8"/>
        <end position="62"/>
    </location>
</feature>
<proteinExistence type="predicted"/>
<dbReference type="EMBL" id="FTOI01000017">
    <property type="protein sequence ID" value="SIT01818.1"/>
    <property type="molecule type" value="Genomic_DNA"/>
</dbReference>
<dbReference type="SMART" id="SM00530">
    <property type="entry name" value="HTH_XRE"/>
    <property type="match status" value="1"/>
</dbReference>
<keyword evidence="1" id="KW-0238">DNA-binding</keyword>
<dbReference type="OrthoDB" id="4762426at2"/>
<protein>
    <submittedName>
        <fullName evidence="3">Helix-turn-helix</fullName>
    </submittedName>
</protein>
<dbReference type="InterPro" id="IPR001387">
    <property type="entry name" value="Cro/C1-type_HTH"/>
</dbReference>
<keyword evidence="4" id="KW-1185">Reference proteome</keyword>
<organism evidence="3 4">
    <name type="scientific">Kaistella chaponensis</name>
    <dbReference type="NCBI Taxonomy" id="713588"/>
    <lineage>
        <taxon>Bacteria</taxon>
        <taxon>Pseudomonadati</taxon>
        <taxon>Bacteroidota</taxon>
        <taxon>Flavobacteriia</taxon>
        <taxon>Flavobacteriales</taxon>
        <taxon>Weeksellaceae</taxon>
        <taxon>Chryseobacterium group</taxon>
        <taxon>Kaistella</taxon>
    </lineage>
</organism>
<gene>
    <name evidence="3" type="ORF">SAMN05421789_11735</name>
</gene>
<evidence type="ECO:0000313" key="3">
    <source>
        <dbReference type="EMBL" id="SIT01818.1"/>
    </source>
</evidence>
<dbReference type="InterPro" id="IPR050807">
    <property type="entry name" value="TransReg_Diox_bact_type"/>
</dbReference>
<reference evidence="4" key="1">
    <citation type="submission" date="2017-01" db="EMBL/GenBank/DDBJ databases">
        <authorList>
            <person name="Varghese N."/>
            <person name="Submissions S."/>
        </authorList>
    </citation>
    <scope>NUCLEOTIDE SEQUENCE [LARGE SCALE GENOMIC DNA]</scope>
    <source>
        <strain evidence="4">DSM 23145</strain>
    </source>
</reference>
<evidence type="ECO:0000256" key="1">
    <source>
        <dbReference type="ARBA" id="ARBA00023125"/>
    </source>
</evidence>
<dbReference type="Pfam" id="PF01381">
    <property type="entry name" value="HTH_3"/>
    <property type="match status" value="1"/>
</dbReference>
<sequence>MKLLGDILRQYRIEKGISQKDLATQIEVDYSFLCKVEKNEKKISLDKLEKIAAFMEVNYDDLKICFYSEKILNIFSKESSSFTQKTLNKLMESYNV</sequence>
<dbReference type="PROSITE" id="PS50943">
    <property type="entry name" value="HTH_CROC1"/>
    <property type="match status" value="1"/>
</dbReference>
<dbReference type="SUPFAM" id="SSF47413">
    <property type="entry name" value="lambda repressor-like DNA-binding domains"/>
    <property type="match status" value="1"/>
</dbReference>
<dbReference type="STRING" id="713588.SAMN05421789_11735"/>
<evidence type="ECO:0000259" key="2">
    <source>
        <dbReference type="PROSITE" id="PS50943"/>
    </source>
</evidence>